<keyword evidence="4" id="KW-1185">Reference proteome</keyword>
<evidence type="ECO:0008006" key="5">
    <source>
        <dbReference type="Google" id="ProtNLM"/>
    </source>
</evidence>
<evidence type="ECO:0000313" key="4">
    <source>
        <dbReference type="Proteomes" id="UP000077315"/>
    </source>
</evidence>
<evidence type="ECO:0000259" key="1">
    <source>
        <dbReference type="PROSITE" id="PS50192"/>
    </source>
</evidence>
<dbReference type="RefSeq" id="XP_018298227.1">
    <property type="nucleotide sequence ID" value="XM_018439029.1"/>
</dbReference>
<feature type="domain" description="T-SNARE coiled-coil homology" evidence="1">
    <location>
        <begin position="276"/>
        <end position="338"/>
    </location>
</feature>
<organism evidence="3 4">
    <name type="scientific">Phycomyces blakesleeanus (strain ATCC 8743b / DSM 1359 / FGSC 10004 / NBRC 33097 / NRRL 1555)</name>
    <dbReference type="NCBI Taxonomy" id="763407"/>
    <lineage>
        <taxon>Eukaryota</taxon>
        <taxon>Fungi</taxon>
        <taxon>Fungi incertae sedis</taxon>
        <taxon>Mucoromycota</taxon>
        <taxon>Mucoromycotina</taxon>
        <taxon>Mucoromycetes</taxon>
        <taxon>Mucorales</taxon>
        <taxon>Phycomycetaceae</taxon>
        <taxon>Phycomyces</taxon>
    </lineage>
</organism>
<dbReference type="Proteomes" id="UP000077315">
    <property type="component" value="Unassembled WGS sequence"/>
</dbReference>
<dbReference type="Gene3D" id="3.30.1520.10">
    <property type="entry name" value="Phox-like domain"/>
    <property type="match status" value="1"/>
</dbReference>
<dbReference type="AlphaFoldDB" id="A0A167QSC4"/>
<dbReference type="Pfam" id="PF00787">
    <property type="entry name" value="PX"/>
    <property type="match status" value="1"/>
</dbReference>
<dbReference type="PROSITE" id="PS50195">
    <property type="entry name" value="PX"/>
    <property type="match status" value="1"/>
</dbReference>
<dbReference type="Gene3D" id="1.20.5.110">
    <property type="match status" value="1"/>
</dbReference>
<dbReference type="FunCoup" id="A0A167QSC4">
    <property type="interactions" value="69"/>
</dbReference>
<dbReference type="InterPro" id="IPR001683">
    <property type="entry name" value="PX_dom"/>
</dbReference>
<gene>
    <name evidence="3" type="ORF">PHYBLDRAFT_185093</name>
</gene>
<evidence type="ECO:0000259" key="2">
    <source>
        <dbReference type="PROSITE" id="PS50195"/>
    </source>
</evidence>
<sequence length="339" mass="39146">MSQMIQAIFVPKVDNISKPKAHTVYCLDVHAAVRTWQVWRRYSEFVRLHEYFLEAFPHHSLPSPFPVKRYFPSTFSSPTKVDERRRALETYLRGILASQDARWRQTQAWRDFMGVPVGRQVNECPSERWLEEFEQLNNYTHQIRALVNRRATHLARNETSASHNCTVHAKRLLNTITTRMASLSHLLGGLSEGEQRRRQDLLNSLREEKDSLHHLVHAGRYTDTPTPQADETPEMVSVQAIPTKGRVFGPSSKKVILQDTPKTRVLDNEGLIGYQKQTMKDQDNNIEQFLSVLARQKQIAFAIGDELSLQNQLLDEIDQDADTTNLKFKMVTKKVMAIQ</sequence>
<dbReference type="VEuPathDB" id="FungiDB:PHYBLDRAFT_185093"/>
<dbReference type="SUPFAM" id="SSF64268">
    <property type="entry name" value="PX domain"/>
    <property type="match status" value="1"/>
</dbReference>
<dbReference type="PANTHER" id="PTHR22775">
    <property type="entry name" value="SORTING NEXIN"/>
    <property type="match status" value="1"/>
</dbReference>
<evidence type="ECO:0000313" key="3">
    <source>
        <dbReference type="EMBL" id="OAD80187.1"/>
    </source>
</evidence>
<dbReference type="SMART" id="SM00312">
    <property type="entry name" value="PX"/>
    <property type="match status" value="1"/>
</dbReference>
<dbReference type="PROSITE" id="PS50192">
    <property type="entry name" value="T_SNARE"/>
    <property type="match status" value="1"/>
</dbReference>
<dbReference type="SMART" id="SM00397">
    <property type="entry name" value="t_SNARE"/>
    <property type="match status" value="1"/>
</dbReference>
<dbReference type="STRING" id="763407.A0A167QSC4"/>
<dbReference type="InterPro" id="IPR000727">
    <property type="entry name" value="T_SNARE_dom"/>
</dbReference>
<proteinExistence type="predicted"/>
<dbReference type="PANTHER" id="PTHR22775:SF3">
    <property type="entry name" value="SORTING NEXIN-13"/>
    <property type="match status" value="1"/>
</dbReference>
<dbReference type="OrthoDB" id="428895at2759"/>
<name>A0A167QSC4_PHYB8</name>
<dbReference type="GO" id="GO:0035091">
    <property type="term" value="F:phosphatidylinositol binding"/>
    <property type="evidence" value="ECO:0007669"/>
    <property type="project" value="InterPro"/>
</dbReference>
<reference evidence="4" key="1">
    <citation type="submission" date="2015-06" db="EMBL/GenBank/DDBJ databases">
        <title>Expansion of signal transduction pathways in fungi by whole-genome duplication.</title>
        <authorList>
            <consortium name="DOE Joint Genome Institute"/>
            <person name="Corrochano L.M."/>
            <person name="Kuo A."/>
            <person name="Marcet-Houben M."/>
            <person name="Polaino S."/>
            <person name="Salamov A."/>
            <person name="Villalobos J.M."/>
            <person name="Alvarez M.I."/>
            <person name="Avalos J."/>
            <person name="Benito E.P."/>
            <person name="Benoit I."/>
            <person name="Burger G."/>
            <person name="Camino L.P."/>
            <person name="Canovas D."/>
            <person name="Cerda-Olmedo E."/>
            <person name="Cheng J.-F."/>
            <person name="Dominguez A."/>
            <person name="Elias M."/>
            <person name="Eslava A.P."/>
            <person name="Glaser F."/>
            <person name="Grimwood J."/>
            <person name="Gutierrez G."/>
            <person name="Heitman J."/>
            <person name="Henrissat B."/>
            <person name="Iturriaga E.A."/>
            <person name="Lang B.F."/>
            <person name="Lavin J.L."/>
            <person name="Lee S."/>
            <person name="Li W."/>
            <person name="Lindquist E."/>
            <person name="Lopez-Garcia S."/>
            <person name="Luque E.M."/>
            <person name="Marcos A.T."/>
            <person name="Martin J."/>
            <person name="McCluskey K."/>
            <person name="Medina H.R."/>
            <person name="Miralles-Duran A."/>
            <person name="Miyazaki A."/>
            <person name="Munoz-Torres E."/>
            <person name="Oguiza J.A."/>
            <person name="Ohm R."/>
            <person name="Olmedo M."/>
            <person name="Orejas M."/>
            <person name="Ortiz-Castellanos L."/>
            <person name="Pisabarro A.G."/>
            <person name="Rodriguez-Romero J."/>
            <person name="Ruiz-Herrera J."/>
            <person name="Ruiz-Vazquez R."/>
            <person name="Sanz C."/>
            <person name="Schackwitz W."/>
            <person name="Schmutz J."/>
            <person name="Shahriari M."/>
            <person name="Shelest E."/>
            <person name="Silva-Franco F."/>
            <person name="Soanes D."/>
            <person name="Syed K."/>
            <person name="Tagua V.G."/>
            <person name="Talbot N.J."/>
            <person name="Thon M."/>
            <person name="De vries R.P."/>
            <person name="Wiebenga A."/>
            <person name="Yadav J.S."/>
            <person name="Braun E.L."/>
            <person name="Baker S."/>
            <person name="Garre V."/>
            <person name="Horwitz B."/>
            <person name="Torres-Martinez S."/>
            <person name="Idnurm A."/>
            <person name="Herrera-Estrella A."/>
            <person name="Gabaldon T."/>
            <person name="Grigoriev I.V."/>
        </authorList>
    </citation>
    <scope>NUCLEOTIDE SEQUENCE [LARGE SCALE GENOMIC DNA]</scope>
    <source>
        <strain evidence="4">NRRL 1555(-)</strain>
    </source>
</reference>
<accession>A0A167QSC4</accession>
<dbReference type="InParanoid" id="A0A167QSC4"/>
<protein>
    <recommendedName>
        <fullName evidence="5">PX domain-containing protein</fullName>
    </recommendedName>
</protein>
<dbReference type="SUPFAM" id="SSF58038">
    <property type="entry name" value="SNARE fusion complex"/>
    <property type="match status" value="1"/>
</dbReference>
<feature type="domain" description="PX" evidence="2">
    <location>
        <begin position="3"/>
        <end position="140"/>
    </location>
</feature>
<dbReference type="EMBL" id="KV440972">
    <property type="protein sequence ID" value="OAD80187.1"/>
    <property type="molecule type" value="Genomic_DNA"/>
</dbReference>
<dbReference type="CDD" id="cd15858">
    <property type="entry name" value="SNARE_VAM7"/>
    <property type="match status" value="1"/>
</dbReference>
<dbReference type="GeneID" id="28999935"/>
<dbReference type="InterPro" id="IPR036871">
    <property type="entry name" value="PX_dom_sf"/>
</dbReference>